<protein>
    <submittedName>
        <fullName evidence="1 2">4-hydroxybenzoyl-CoA thioesterase</fullName>
    </submittedName>
</protein>
<name>A0A0P8A7H2_9RHOB</name>
<reference evidence="1 4" key="2">
    <citation type="submission" date="2016-01" db="EMBL/GenBank/DDBJ databases">
        <authorList>
            <person name="Varghese N."/>
        </authorList>
    </citation>
    <scope>NUCLEOTIDE SEQUENCE [LARGE SCALE GENOMIC DNA]</scope>
    <source>
        <strain evidence="1 4">HL-91</strain>
    </source>
</reference>
<comment type="caution">
    <text evidence="2">The sequence shown here is derived from an EMBL/GenBank/DDBJ whole genome shotgun (WGS) entry which is preliminary data.</text>
</comment>
<accession>A0A0P8A7H2</accession>
<dbReference type="OrthoDB" id="7204167at2"/>
<dbReference type="STRING" id="1666912.Ga0058931_1640"/>
<dbReference type="Proteomes" id="UP000050413">
    <property type="component" value="Unassembled WGS sequence"/>
</dbReference>
<dbReference type="EMBL" id="LJSG01000020">
    <property type="protein sequence ID" value="KPP90096.1"/>
    <property type="molecule type" value="Genomic_DNA"/>
</dbReference>
<dbReference type="Pfam" id="PF13279">
    <property type="entry name" value="4HBT_2"/>
    <property type="match status" value="1"/>
</dbReference>
<evidence type="ECO:0000313" key="4">
    <source>
        <dbReference type="Proteomes" id="UP000182045"/>
    </source>
</evidence>
<organism evidence="2 3">
    <name type="scientific">Roseibaca calidilacus</name>
    <dbReference type="NCBI Taxonomy" id="1666912"/>
    <lineage>
        <taxon>Bacteria</taxon>
        <taxon>Pseudomonadati</taxon>
        <taxon>Pseudomonadota</taxon>
        <taxon>Alphaproteobacteria</taxon>
        <taxon>Rhodobacterales</taxon>
        <taxon>Paracoccaceae</taxon>
        <taxon>Roseinatronobacter</taxon>
    </lineage>
</organism>
<dbReference type="EMBL" id="FBYC01000004">
    <property type="protein sequence ID" value="CUX81238.1"/>
    <property type="molecule type" value="Genomic_DNA"/>
</dbReference>
<dbReference type="InterPro" id="IPR029069">
    <property type="entry name" value="HotDog_dom_sf"/>
</dbReference>
<sequence>MYEFHQKVLFKHCDPAGIVFFPRYYEMVNDCVEAFFADVLDWPFEAMHGAGAVPTRAIDTEFLAPSRHGDALVLEMRITALGRTSCGYGIVARCAGQTRFTHRATLVNVDAAGRPNAWPARVAATLEQVKDPT</sequence>
<evidence type="ECO:0000313" key="1">
    <source>
        <dbReference type="EMBL" id="CUX81238.1"/>
    </source>
</evidence>
<dbReference type="CDD" id="cd00586">
    <property type="entry name" value="4HBT"/>
    <property type="match status" value="1"/>
</dbReference>
<dbReference type="Proteomes" id="UP000182045">
    <property type="component" value="Unassembled WGS sequence"/>
</dbReference>
<evidence type="ECO:0000313" key="2">
    <source>
        <dbReference type="EMBL" id="KPP90096.1"/>
    </source>
</evidence>
<keyword evidence="4" id="KW-1185">Reference proteome</keyword>
<evidence type="ECO:0000313" key="3">
    <source>
        <dbReference type="Proteomes" id="UP000050413"/>
    </source>
</evidence>
<reference evidence="2 3" key="1">
    <citation type="submission" date="2015-09" db="EMBL/GenBank/DDBJ databases">
        <title>Identification and resolution of microdiversity through metagenomic sequencing of parallel consortia.</title>
        <authorList>
            <person name="Nelson W.C."/>
            <person name="Romine M.F."/>
            <person name="Lindemann S.R."/>
        </authorList>
    </citation>
    <scope>NUCLEOTIDE SEQUENCE [LARGE SCALE GENOMIC DNA]</scope>
    <source>
        <strain evidence="2">HL-91</strain>
    </source>
</reference>
<dbReference type="SUPFAM" id="SSF54637">
    <property type="entry name" value="Thioesterase/thiol ester dehydrase-isomerase"/>
    <property type="match status" value="1"/>
</dbReference>
<dbReference type="AlphaFoldDB" id="A0A0P8A7H2"/>
<dbReference type="Gene3D" id="3.10.129.10">
    <property type="entry name" value="Hotdog Thioesterase"/>
    <property type="match status" value="1"/>
</dbReference>
<proteinExistence type="predicted"/>
<gene>
    <name evidence="2" type="primary">ybgC</name>
    <name evidence="1" type="ORF">Ga0058931_1640</name>
    <name evidence="2" type="ORF">HLUCCA05_07990</name>
</gene>
<dbReference type="RefSeq" id="WP_072245907.1">
    <property type="nucleotide sequence ID" value="NZ_FBYC01000004.1"/>
</dbReference>